<sequence>MATAQRGQKYDRGSTVFSPDGELFQVQYAQEAVKKGLTALGIKSSSGVILAAEKRKRSELVEARSVEKVFQIDDLLGVATSGLIADARILTDEARRKAQINRLRYDEALMPQTLAEEIGAIKQTYTQHGGVRPFGIKFLIGGVGEREAQLYETDPSGTISSYKAQAIGDKAEEARNVLEDRYGTGMGIDEMIRLALITLDEVIEENINFERVEIGKIDSENKKFSKMSSSDISEAIDSLNLSD</sequence>
<keyword evidence="2" id="KW-0963">Cytoplasm</keyword>
<evidence type="ECO:0000256" key="1">
    <source>
        <dbReference type="ARBA" id="ARBA00004496"/>
    </source>
</evidence>
<dbReference type="GO" id="GO:0004298">
    <property type="term" value="F:threonine-type endopeptidase activity"/>
    <property type="evidence" value="ECO:0007669"/>
    <property type="project" value="InterPro"/>
</dbReference>
<keyword evidence="7" id="KW-1185">Reference proteome</keyword>
<comment type="similarity">
    <text evidence="4">Belongs to the peptidase T1A family.</text>
</comment>
<evidence type="ECO:0000313" key="7">
    <source>
        <dbReference type="Proteomes" id="UP000070175"/>
    </source>
</evidence>
<evidence type="ECO:0000259" key="5">
    <source>
        <dbReference type="SMART" id="SM00948"/>
    </source>
</evidence>
<dbReference type="InterPro" id="IPR000426">
    <property type="entry name" value="Proteasome_asu_N"/>
</dbReference>
<dbReference type="EMBL" id="LHYJ01000021">
    <property type="protein sequence ID" value="KXB08246.1"/>
    <property type="molecule type" value="Genomic_DNA"/>
</dbReference>
<dbReference type="PANTHER" id="PTHR11599">
    <property type="entry name" value="PROTEASOME SUBUNIT ALPHA/BETA"/>
    <property type="match status" value="1"/>
</dbReference>
<evidence type="ECO:0000256" key="2">
    <source>
        <dbReference type="ARBA" id="ARBA00022490"/>
    </source>
</evidence>
<dbReference type="GO" id="GO:0006511">
    <property type="term" value="P:ubiquitin-dependent protein catabolic process"/>
    <property type="evidence" value="ECO:0007669"/>
    <property type="project" value="InterPro"/>
</dbReference>
<accession>A0A133VP62</accession>
<dbReference type="GO" id="GO:0005737">
    <property type="term" value="C:cytoplasm"/>
    <property type="evidence" value="ECO:0007669"/>
    <property type="project" value="UniProtKB-SubCell"/>
</dbReference>
<dbReference type="Gene3D" id="3.60.20.10">
    <property type="entry name" value="Glutamine Phosphoribosylpyrophosphate, subunit 1, domain 1"/>
    <property type="match status" value="1"/>
</dbReference>
<dbReference type="InterPro" id="IPR050115">
    <property type="entry name" value="Proteasome_alpha"/>
</dbReference>
<dbReference type="PROSITE" id="PS51475">
    <property type="entry name" value="PROTEASOME_ALPHA_2"/>
    <property type="match status" value="1"/>
</dbReference>
<dbReference type="GO" id="GO:0019773">
    <property type="term" value="C:proteasome core complex, alpha-subunit complex"/>
    <property type="evidence" value="ECO:0007669"/>
    <property type="project" value="UniProtKB-UniRule"/>
</dbReference>
<dbReference type="Pfam" id="PF10584">
    <property type="entry name" value="Proteasome_A_N"/>
    <property type="match status" value="1"/>
</dbReference>
<evidence type="ECO:0000313" key="6">
    <source>
        <dbReference type="EMBL" id="KXB08246.1"/>
    </source>
</evidence>
<evidence type="ECO:0000256" key="3">
    <source>
        <dbReference type="ARBA" id="ARBA00022942"/>
    </source>
</evidence>
<comment type="subcellular location">
    <subcellularLocation>
        <location evidence="1">Cytoplasm</location>
    </subcellularLocation>
</comment>
<dbReference type="SMART" id="SM00948">
    <property type="entry name" value="Proteasome_A_N"/>
    <property type="match status" value="1"/>
</dbReference>
<comment type="caution">
    <text evidence="6">The sequence shown here is derived from an EMBL/GenBank/DDBJ whole genome shotgun (WGS) entry which is preliminary data.</text>
</comment>
<protein>
    <recommendedName>
        <fullName evidence="5">Proteasome alpha-type subunits domain-containing protein</fullName>
    </recommendedName>
</protein>
<dbReference type="NCBIfam" id="NF003075">
    <property type="entry name" value="PRK03996.1"/>
    <property type="match status" value="1"/>
</dbReference>
<dbReference type="Proteomes" id="UP000070175">
    <property type="component" value="Unassembled WGS sequence"/>
</dbReference>
<dbReference type="InterPro" id="IPR019982">
    <property type="entry name" value="Proteasome_asu_arc"/>
</dbReference>
<dbReference type="InterPro" id="IPR001353">
    <property type="entry name" value="Proteasome_sua/b"/>
</dbReference>
<gene>
    <name evidence="6" type="ORF">AKJ56_01625</name>
</gene>
<organism evidence="6 7">
    <name type="scientific">candidate division MSBL1 archaeon SCGC-AAA382N08</name>
    <dbReference type="NCBI Taxonomy" id="1698285"/>
    <lineage>
        <taxon>Archaea</taxon>
        <taxon>Methanobacteriati</taxon>
        <taxon>Methanobacteriota</taxon>
        <taxon>candidate division MSBL1</taxon>
    </lineage>
</organism>
<reference evidence="6 7" key="1">
    <citation type="journal article" date="2016" name="Sci. Rep.">
        <title>Metabolic traits of an uncultured archaeal lineage -MSBL1- from brine pools of the Red Sea.</title>
        <authorList>
            <person name="Mwirichia R."/>
            <person name="Alam I."/>
            <person name="Rashid M."/>
            <person name="Vinu M."/>
            <person name="Ba-Alawi W."/>
            <person name="Anthony Kamau A."/>
            <person name="Kamanda Ngugi D."/>
            <person name="Goker M."/>
            <person name="Klenk H.P."/>
            <person name="Bajic V."/>
            <person name="Stingl U."/>
        </authorList>
    </citation>
    <scope>NUCLEOTIDE SEQUENCE [LARGE SCALE GENOMIC DNA]</scope>
    <source>
        <strain evidence="6">SCGC-AAA382N08</strain>
    </source>
</reference>
<keyword evidence="3 4" id="KW-0647">Proteasome</keyword>
<dbReference type="GO" id="GO:0010498">
    <property type="term" value="P:proteasomal protein catabolic process"/>
    <property type="evidence" value="ECO:0007669"/>
    <property type="project" value="UniProtKB-ARBA"/>
</dbReference>
<dbReference type="AlphaFoldDB" id="A0A133VP62"/>
<dbReference type="InterPro" id="IPR023332">
    <property type="entry name" value="Proteasome_alpha-type"/>
</dbReference>
<dbReference type="InterPro" id="IPR029055">
    <property type="entry name" value="Ntn_hydrolases_N"/>
</dbReference>
<dbReference type="Pfam" id="PF00227">
    <property type="entry name" value="Proteasome"/>
    <property type="match status" value="1"/>
</dbReference>
<dbReference type="FunFam" id="3.60.20.10:FF:000004">
    <property type="entry name" value="Proteasome subunit alpha type-4"/>
    <property type="match status" value="1"/>
</dbReference>
<name>A0A133VP62_9EURY</name>
<proteinExistence type="inferred from homology"/>
<dbReference type="SUPFAM" id="SSF56235">
    <property type="entry name" value="N-terminal nucleophile aminohydrolases (Ntn hydrolases)"/>
    <property type="match status" value="1"/>
</dbReference>
<feature type="domain" description="Proteasome alpha-type subunits" evidence="5">
    <location>
        <begin position="10"/>
        <end position="32"/>
    </location>
</feature>
<dbReference type="PATRIC" id="fig|1698285.3.peg.244"/>
<evidence type="ECO:0000256" key="4">
    <source>
        <dbReference type="PROSITE-ProRule" id="PRU00808"/>
    </source>
</evidence>
<dbReference type="NCBIfam" id="TIGR03633">
    <property type="entry name" value="arc_protsome_A"/>
    <property type="match status" value="1"/>
</dbReference>